<comment type="subcellular location">
    <subcellularLocation>
        <location evidence="1 6">Membrane</location>
        <topology evidence="1 6">Multi-pass membrane protein</topology>
    </subcellularLocation>
</comment>
<protein>
    <recommendedName>
        <fullName evidence="6">Tetraspanin</fullName>
    </recommendedName>
</protein>
<proteinExistence type="inferred from homology"/>
<sequence length="263" mass="27753">MALEAETFSRCKKLMVFFNILFLVGGVGLLSLGIWSVVDFNSFAATLQTSSLYFVWASYIAIGVGAAIMILSFIACCGAYKENKCLLHTFSTLLMIFVLVETAGLILAFVFTGNLETLLRDGAIPTIQNDYGQSSSYGQAVTSAWDNLQSSAKCCGFNGGTDYSGSSYASTAASVANWPSSCCTKDSSGSFVDETSCLSNTINVLHTYANTGCYNTIRGLVTTYAAAVGGVTGAVMLIQILAITFSCCVATNIGKTQKVNAFG</sequence>
<evidence type="ECO:0000313" key="7">
    <source>
        <dbReference type="EMBL" id="CAK8675901.1"/>
    </source>
</evidence>
<accession>A0ABP0F915</accession>
<dbReference type="PRINTS" id="PR00259">
    <property type="entry name" value="TMFOUR"/>
</dbReference>
<keyword evidence="5 6" id="KW-0472">Membrane</keyword>
<dbReference type="PIRSF" id="PIRSF002419">
    <property type="entry name" value="Tetraspanin"/>
    <property type="match status" value="1"/>
</dbReference>
<gene>
    <name evidence="7" type="ORF">CVLEPA_LOCUS5425</name>
</gene>
<feature type="transmembrane region" description="Helical" evidence="6">
    <location>
        <begin position="224"/>
        <end position="250"/>
    </location>
</feature>
<keyword evidence="8" id="KW-1185">Reference proteome</keyword>
<dbReference type="SUPFAM" id="SSF48652">
    <property type="entry name" value="Tetraspanin"/>
    <property type="match status" value="1"/>
</dbReference>
<comment type="similarity">
    <text evidence="2 6">Belongs to the tetraspanin (TM4SF) family.</text>
</comment>
<evidence type="ECO:0000256" key="6">
    <source>
        <dbReference type="RuleBase" id="RU361218"/>
    </source>
</evidence>
<evidence type="ECO:0000313" key="8">
    <source>
        <dbReference type="Proteomes" id="UP001642483"/>
    </source>
</evidence>
<evidence type="ECO:0000256" key="5">
    <source>
        <dbReference type="ARBA" id="ARBA00023136"/>
    </source>
</evidence>
<dbReference type="EMBL" id="CAWYQH010000024">
    <property type="protein sequence ID" value="CAK8675901.1"/>
    <property type="molecule type" value="Genomic_DNA"/>
</dbReference>
<feature type="transmembrane region" description="Helical" evidence="6">
    <location>
        <begin position="16"/>
        <end position="36"/>
    </location>
</feature>
<dbReference type="InterPro" id="IPR000301">
    <property type="entry name" value="Tetraspanin_animals"/>
</dbReference>
<feature type="transmembrane region" description="Helical" evidence="6">
    <location>
        <begin position="56"/>
        <end position="80"/>
    </location>
</feature>
<name>A0ABP0F915_CLALP</name>
<organism evidence="7 8">
    <name type="scientific">Clavelina lepadiformis</name>
    <name type="common">Light-bulb sea squirt</name>
    <name type="synonym">Ascidia lepadiformis</name>
    <dbReference type="NCBI Taxonomy" id="159417"/>
    <lineage>
        <taxon>Eukaryota</taxon>
        <taxon>Metazoa</taxon>
        <taxon>Chordata</taxon>
        <taxon>Tunicata</taxon>
        <taxon>Ascidiacea</taxon>
        <taxon>Aplousobranchia</taxon>
        <taxon>Clavelinidae</taxon>
        <taxon>Clavelina</taxon>
    </lineage>
</organism>
<dbReference type="Pfam" id="PF00335">
    <property type="entry name" value="Tetraspanin"/>
    <property type="match status" value="1"/>
</dbReference>
<evidence type="ECO:0000256" key="2">
    <source>
        <dbReference type="ARBA" id="ARBA00006840"/>
    </source>
</evidence>
<evidence type="ECO:0000256" key="1">
    <source>
        <dbReference type="ARBA" id="ARBA00004141"/>
    </source>
</evidence>
<dbReference type="CDD" id="cd03156">
    <property type="entry name" value="uroplakin_I_like_LEL"/>
    <property type="match status" value="1"/>
</dbReference>
<feature type="transmembrane region" description="Helical" evidence="6">
    <location>
        <begin position="92"/>
        <end position="111"/>
    </location>
</feature>
<dbReference type="InterPro" id="IPR008952">
    <property type="entry name" value="Tetraspanin_EC2_sf"/>
</dbReference>
<dbReference type="Proteomes" id="UP001642483">
    <property type="component" value="Unassembled WGS sequence"/>
</dbReference>
<reference evidence="7 8" key="1">
    <citation type="submission" date="2024-02" db="EMBL/GenBank/DDBJ databases">
        <authorList>
            <person name="Daric V."/>
            <person name="Darras S."/>
        </authorList>
    </citation>
    <scope>NUCLEOTIDE SEQUENCE [LARGE SCALE GENOMIC DNA]</scope>
</reference>
<comment type="caution">
    <text evidence="7">The sequence shown here is derived from an EMBL/GenBank/DDBJ whole genome shotgun (WGS) entry which is preliminary data.</text>
</comment>
<evidence type="ECO:0000256" key="4">
    <source>
        <dbReference type="ARBA" id="ARBA00022989"/>
    </source>
</evidence>
<keyword evidence="3 6" id="KW-0812">Transmembrane</keyword>
<dbReference type="Gene3D" id="1.10.1450.10">
    <property type="entry name" value="Tetraspanin"/>
    <property type="match status" value="1"/>
</dbReference>
<evidence type="ECO:0000256" key="3">
    <source>
        <dbReference type="ARBA" id="ARBA00022692"/>
    </source>
</evidence>
<dbReference type="PANTHER" id="PTHR19282:SF519">
    <property type="entry name" value="TETRASPANIN"/>
    <property type="match status" value="1"/>
</dbReference>
<dbReference type="PANTHER" id="PTHR19282">
    <property type="entry name" value="TETRASPANIN"/>
    <property type="match status" value="1"/>
</dbReference>
<keyword evidence="4 6" id="KW-1133">Transmembrane helix</keyword>
<dbReference type="InterPro" id="IPR018499">
    <property type="entry name" value="Tetraspanin/Peripherin"/>
</dbReference>